<dbReference type="GO" id="GO:0003677">
    <property type="term" value="F:DNA binding"/>
    <property type="evidence" value="ECO:0007669"/>
    <property type="project" value="UniProtKB-KW"/>
</dbReference>
<dbReference type="Gene3D" id="1.20.5.170">
    <property type="match status" value="1"/>
</dbReference>
<feature type="compositionally biased region" description="Low complexity" evidence="6">
    <location>
        <begin position="25"/>
        <end position="42"/>
    </location>
</feature>
<dbReference type="Proteomes" id="UP000434276">
    <property type="component" value="Unassembled WGS sequence"/>
</dbReference>
<dbReference type="SMART" id="SM00338">
    <property type="entry name" value="BRLZ"/>
    <property type="match status" value="1"/>
</dbReference>
<dbReference type="OrthoDB" id="1114035at2759"/>
<evidence type="ECO:0000256" key="3">
    <source>
        <dbReference type="ARBA" id="ARBA00023125"/>
    </source>
</evidence>
<proteinExistence type="predicted"/>
<feature type="region of interest" description="Disordered" evidence="6">
    <location>
        <begin position="25"/>
        <end position="61"/>
    </location>
</feature>
<evidence type="ECO:0000313" key="8">
    <source>
        <dbReference type="EMBL" id="CAA0360388.1"/>
    </source>
</evidence>
<keyword evidence="2" id="KW-0805">Transcription regulation</keyword>
<feature type="region of interest" description="Disordered" evidence="6">
    <location>
        <begin position="98"/>
        <end position="118"/>
    </location>
</feature>
<protein>
    <recommendedName>
        <fullName evidence="7">BZIP domain-containing protein</fullName>
    </recommendedName>
</protein>
<dbReference type="InterPro" id="IPR004827">
    <property type="entry name" value="bZIP"/>
</dbReference>
<keyword evidence="4" id="KW-0804">Transcription</keyword>
<dbReference type="ExpressionAtlas" id="A0A5S9WXU1">
    <property type="expression patterns" value="baseline and differential"/>
</dbReference>
<keyword evidence="5" id="KW-0539">Nucleus</keyword>
<dbReference type="PANTHER" id="PTHR13690">
    <property type="entry name" value="TRANSCRIPTION FACTOR POSF21-RELATED"/>
    <property type="match status" value="1"/>
</dbReference>
<dbReference type="EMBL" id="CACSHJ010000088">
    <property type="protein sequence ID" value="CAA0360388.1"/>
    <property type="molecule type" value="Genomic_DNA"/>
</dbReference>
<sequence>MNGSDNITPSRPWSITLPSLAFSSLPPLSPSPSSSRRNSLPLMNPSTSMESRDSSMRFKKNSLLPPLGVKKIAPKDIGPLKRHYMSVSMDSCLSDLLKLTPSPGNTPSSRSVDGDQNASRLEFDANDYTDDELNKIAKSNKLKEVASDPKEVRRILKNRESAARLKQKKLQYMIDLEHRINFVENENASIFEKIKLLENDKTMMMNEKKEIMIRIESMEIQAQLRDALTEHLHAESERLKAALISNEKGNGKVQKLGVATCEVLQNRHEFDKSNMQVMDSNMINWSQPNPGFNGRI</sequence>
<dbReference type="AlphaFoldDB" id="A0A5S9WXU1"/>
<evidence type="ECO:0000256" key="6">
    <source>
        <dbReference type="SAM" id="MobiDB-lite"/>
    </source>
</evidence>
<dbReference type="CDD" id="cd14703">
    <property type="entry name" value="bZIP_plant_RF2"/>
    <property type="match status" value="1"/>
</dbReference>
<evidence type="ECO:0000313" key="9">
    <source>
        <dbReference type="Proteomes" id="UP000434276"/>
    </source>
</evidence>
<keyword evidence="3" id="KW-0238">DNA-binding</keyword>
<dbReference type="GO" id="GO:0005634">
    <property type="term" value="C:nucleus"/>
    <property type="evidence" value="ECO:0007669"/>
    <property type="project" value="UniProtKB-SubCell"/>
</dbReference>
<evidence type="ECO:0000256" key="1">
    <source>
        <dbReference type="ARBA" id="ARBA00004123"/>
    </source>
</evidence>
<evidence type="ECO:0000256" key="2">
    <source>
        <dbReference type="ARBA" id="ARBA00023015"/>
    </source>
</evidence>
<dbReference type="GO" id="GO:0003700">
    <property type="term" value="F:DNA-binding transcription factor activity"/>
    <property type="evidence" value="ECO:0007669"/>
    <property type="project" value="InterPro"/>
</dbReference>
<accession>A0A5S9WXU1</accession>
<feature type="domain" description="BZIP" evidence="7">
    <location>
        <begin position="148"/>
        <end position="211"/>
    </location>
</feature>
<organism evidence="8 9">
    <name type="scientific">Arabidopsis thaliana</name>
    <name type="common">Mouse-ear cress</name>
    <dbReference type="NCBI Taxonomy" id="3702"/>
    <lineage>
        <taxon>Eukaryota</taxon>
        <taxon>Viridiplantae</taxon>
        <taxon>Streptophyta</taxon>
        <taxon>Embryophyta</taxon>
        <taxon>Tracheophyta</taxon>
        <taxon>Spermatophyta</taxon>
        <taxon>Magnoliopsida</taxon>
        <taxon>eudicotyledons</taxon>
        <taxon>Gunneridae</taxon>
        <taxon>Pentapetalae</taxon>
        <taxon>rosids</taxon>
        <taxon>malvids</taxon>
        <taxon>Brassicales</taxon>
        <taxon>Brassicaceae</taxon>
        <taxon>Camelineae</taxon>
        <taxon>Arabidopsis</taxon>
    </lineage>
</organism>
<comment type="subcellular location">
    <subcellularLocation>
        <location evidence="1">Nucleus</location>
    </subcellularLocation>
</comment>
<dbReference type="PROSITE" id="PS50217">
    <property type="entry name" value="BZIP"/>
    <property type="match status" value="1"/>
</dbReference>
<evidence type="ECO:0000256" key="4">
    <source>
        <dbReference type="ARBA" id="ARBA00023163"/>
    </source>
</evidence>
<dbReference type="FunFam" id="1.20.5.170:FF:000186">
    <property type="entry name" value="Basic-leucine zipper (BZIP) transcription factor family protein"/>
    <property type="match status" value="1"/>
</dbReference>
<dbReference type="InterPro" id="IPR046347">
    <property type="entry name" value="bZIP_sf"/>
</dbReference>
<dbReference type="InterPro" id="IPR044759">
    <property type="entry name" value="bZIP_RF2"/>
</dbReference>
<evidence type="ECO:0000259" key="7">
    <source>
        <dbReference type="PROSITE" id="PS50217"/>
    </source>
</evidence>
<feature type="compositionally biased region" description="Polar residues" evidence="6">
    <location>
        <begin position="102"/>
        <end position="118"/>
    </location>
</feature>
<evidence type="ECO:0000256" key="5">
    <source>
        <dbReference type="ARBA" id="ARBA00023242"/>
    </source>
</evidence>
<dbReference type="Pfam" id="PF07716">
    <property type="entry name" value="bZIP_2"/>
    <property type="match status" value="1"/>
</dbReference>
<reference evidence="8 9" key="1">
    <citation type="submission" date="2019-12" db="EMBL/GenBank/DDBJ databases">
        <authorList>
            <person name="Jiao W.-B."/>
            <person name="Schneeberger K."/>
        </authorList>
    </citation>
    <scope>NUCLEOTIDE SEQUENCE [LARGE SCALE GENOMIC DNA]</scope>
    <source>
        <strain evidence="9">cv. C24</strain>
    </source>
</reference>
<gene>
    <name evidence="8" type="ORF">C24_LOCUS7602</name>
</gene>
<name>A0A5S9WXU1_ARATH</name>
<dbReference type="SUPFAM" id="SSF57959">
    <property type="entry name" value="Leucine zipper domain"/>
    <property type="match status" value="1"/>
</dbReference>
<dbReference type="PANTHER" id="PTHR13690:SF80">
    <property type="entry name" value="BZIP TRANSCRIPTION FACTOR FAMILY PROTEIN-RELATED"/>
    <property type="match status" value="1"/>
</dbReference>